<dbReference type="Pfam" id="PF07600">
    <property type="entry name" value="DUF1564"/>
    <property type="match status" value="1"/>
</dbReference>
<name>A0A4R9M4H4_9LEPT</name>
<comment type="caution">
    <text evidence="1">The sequence shown here is derived from an EMBL/GenBank/DDBJ whole genome shotgun (WGS) entry which is preliminary data.</text>
</comment>
<dbReference type="AlphaFoldDB" id="A0A4R9M4H4"/>
<protein>
    <submittedName>
        <fullName evidence="1">DUF1564 family protein</fullName>
    </submittedName>
</protein>
<dbReference type="InterPro" id="IPR011458">
    <property type="entry name" value="DUF1564"/>
</dbReference>
<sequence length="190" mass="22219">MDAAYFPSSYVSEPYDDSAFSSEQEIDFCFESFKTVNTSFLVPEEFLNILFHRKKGTFSYKIRCLLEESAFMIYYGKLSRKKNKLTRSYQKKDQSLKKVSCRVWESDLLEMDLMAQSLGISRSHLLSLLLEWESLGWLAVVRGLGGVRDTTSLQRLQVHQLYDRTAYPFPIYKTSIKQYIDPGRNYLYTS</sequence>
<organism evidence="1 2">
    <name type="scientific">Leptospira idonii</name>
    <dbReference type="NCBI Taxonomy" id="1193500"/>
    <lineage>
        <taxon>Bacteria</taxon>
        <taxon>Pseudomonadati</taxon>
        <taxon>Spirochaetota</taxon>
        <taxon>Spirochaetia</taxon>
        <taxon>Leptospirales</taxon>
        <taxon>Leptospiraceae</taxon>
        <taxon>Leptospira</taxon>
    </lineage>
</organism>
<proteinExistence type="predicted"/>
<keyword evidence="2" id="KW-1185">Reference proteome</keyword>
<evidence type="ECO:0000313" key="1">
    <source>
        <dbReference type="EMBL" id="TGN20149.1"/>
    </source>
</evidence>
<dbReference type="Proteomes" id="UP000298058">
    <property type="component" value="Unassembled WGS sequence"/>
</dbReference>
<gene>
    <name evidence="1" type="ORF">EHS15_05510</name>
</gene>
<dbReference type="EMBL" id="RQHW01000016">
    <property type="protein sequence ID" value="TGN20149.1"/>
    <property type="molecule type" value="Genomic_DNA"/>
</dbReference>
<evidence type="ECO:0000313" key="2">
    <source>
        <dbReference type="Proteomes" id="UP000298058"/>
    </source>
</evidence>
<accession>A0A4R9M4H4</accession>
<reference evidence="1" key="1">
    <citation type="journal article" date="2019" name="PLoS Negl. Trop. Dis.">
        <title>Revisiting the worldwide diversity of Leptospira species in the environment.</title>
        <authorList>
            <person name="Vincent A.T."/>
            <person name="Schiettekatte O."/>
            <person name="Bourhy P."/>
            <person name="Veyrier F.J."/>
            <person name="Picardeau M."/>
        </authorList>
    </citation>
    <scope>NUCLEOTIDE SEQUENCE [LARGE SCALE GENOMIC DNA]</scope>
    <source>
        <strain evidence="1">201300427</strain>
    </source>
</reference>
<dbReference type="RefSeq" id="WP_135759545.1">
    <property type="nucleotide sequence ID" value="NZ_RQHW01000016.1"/>
</dbReference>